<dbReference type="AlphaFoldDB" id="A0A0C1LHH9"/>
<feature type="signal peptide" evidence="1">
    <location>
        <begin position="1"/>
        <end position="21"/>
    </location>
</feature>
<dbReference type="PROSITE" id="PS51257">
    <property type="entry name" value="PROKAR_LIPOPROTEIN"/>
    <property type="match status" value="1"/>
</dbReference>
<dbReference type="EMBL" id="JSVC01000010">
    <property type="protein sequence ID" value="KIC94803.1"/>
    <property type="molecule type" value="Genomic_DNA"/>
</dbReference>
<accession>A0A0C1LHH9</accession>
<feature type="chain" id="PRO_5002135481" description="DUF4595 domain-containing protein" evidence="1">
    <location>
        <begin position="22"/>
        <end position="262"/>
    </location>
</feature>
<proteinExistence type="predicted"/>
<keyword evidence="1" id="KW-0732">Signal</keyword>
<keyword evidence="3" id="KW-1185">Reference proteome</keyword>
<evidence type="ECO:0000313" key="3">
    <source>
        <dbReference type="Proteomes" id="UP000031408"/>
    </source>
</evidence>
<organism evidence="2 3">
    <name type="scientific">Flavihumibacter solisilvae</name>
    <dbReference type="NCBI Taxonomy" id="1349421"/>
    <lineage>
        <taxon>Bacteria</taxon>
        <taxon>Pseudomonadati</taxon>
        <taxon>Bacteroidota</taxon>
        <taxon>Chitinophagia</taxon>
        <taxon>Chitinophagales</taxon>
        <taxon>Chitinophagaceae</taxon>
        <taxon>Flavihumibacter</taxon>
    </lineage>
</organism>
<dbReference type="RefSeq" id="WP_039139518.1">
    <property type="nucleotide sequence ID" value="NZ_JSVC01000010.1"/>
</dbReference>
<comment type="caution">
    <text evidence="2">The sequence shown here is derived from an EMBL/GenBank/DDBJ whole genome shotgun (WGS) entry which is preliminary data.</text>
</comment>
<evidence type="ECO:0008006" key="4">
    <source>
        <dbReference type="Google" id="ProtNLM"/>
    </source>
</evidence>
<evidence type="ECO:0000256" key="1">
    <source>
        <dbReference type="SAM" id="SignalP"/>
    </source>
</evidence>
<dbReference type="OrthoDB" id="677162at2"/>
<gene>
    <name evidence="2" type="ORF">OI18_10035</name>
</gene>
<name>A0A0C1LHH9_9BACT</name>
<protein>
    <recommendedName>
        <fullName evidence="4">DUF4595 domain-containing protein</fullName>
    </recommendedName>
</protein>
<reference evidence="2 3" key="1">
    <citation type="submission" date="2014-11" db="EMBL/GenBank/DDBJ databases">
        <title>Genome sequence of Flavihumibacter solisilvae 3-3.</title>
        <authorList>
            <person name="Zhou G."/>
            <person name="Li M."/>
            <person name="Wang G."/>
        </authorList>
    </citation>
    <scope>NUCLEOTIDE SEQUENCE [LARGE SCALE GENOMIC DNA]</scope>
    <source>
        <strain evidence="2 3">3-3</strain>
    </source>
</reference>
<dbReference type="Gene3D" id="2.180.10.10">
    <property type="entry name" value="RHS repeat-associated core"/>
    <property type="match status" value="1"/>
</dbReference>
<evidence type="ECO:0000313" key="2">
    <source>
        <dbReference type="EMBL" id="KIC94803.1"/>
    </source>
</evidence>
<dbReference type="Proteomes" id="UP000031408">
    <property type="component" value="Unassembled WGS sequence"/>
</dbReference>
<sequence length="262" mass="29876">MKRGFLFCSAFVLLAAGTACNHGDAPSPDPAQGRVVKKLVASESDYQAYTFNGNNQLSDYTVQWQSSQDHTSRQDYHFEYEGRKVIRVTNQGGGRVEYHYNGNRIISADNYASNGRKLSTHEFSYDPQGRVKELVEKIESPQDIAELKFVLAYHSDGNLKTITHLARRMGSQQFLESFTQFFEAYDKKNQPVASMLLGHYLPGIVLHKNNPLKMKTLMPDGSTERTLVMEYQYDNEGYPSSRKQHIEMNGQSLPALEYTYIY</sequence>